<name>A0ABV8YV50_9ACTN</name>
<keyword evidence="3" id="KW-1185">Reference proteome</keyword>
<protein>
    <submittedName>
        <fullName evidence="2">Peptidase inhibitor family I36 protein</fullName>
    </submittedName>
</protein>
<feature type="signal peptide" evidence="1">
    <location>
        <begin position="1"/>
        <end position="40"/>
    </location>
</feature>
<comment type="caution">
    <text evidence="2">The sequence shown here is derived from an EMBL/GenBank/DDBJ whole genome shotgun (WGS) entry which is preliminary data.</text>
</comment>
<proteinExistence type="predicted"/>
<dbReference type="EMBL" id="JBHSFG010000045">
    <property type="protein sequence ID" value="MFC4467778.1"/>
    <property type="molecule type" value="Genomic_DNA"/>
</dbReference>
<dbReference type="RefSeq" id="WP_386345314.1">
    <property type="nucleotide sequence ID" value="NZ_JBHSFG010000045.1"/>
</dbReference>
<evidence type="ECO:0000256" key="1">
    <source>
        <dbReference type="SAM" id="SignalP"/>
    </source>
</evidence>
<dbReference type="Proteomes" id="UP001596012">
    <property type="component" value="Unassembled WGS sequence"/>
</dbReference>
<sequence>MFRENRTDAKPRMFRRTLTALALSGAAAAFGLVAPSPASAAASCPSGSLCVWDGANYTGNRCSWSNADADWYGGSVSCSWADNRGIKSYYNHGTSTAYEGVRIYTGANYTGNYGCARQGQMESTTGGAVKFRSHKWVADC</sequence>
<gene>
    <name evidence="2" type="ORF">ACFPH6_25165</name>
</gene>
<keyword evidence="1" id="KW-0732">Signal</keyword>
<organism evidence="2 3">
    <name type="scientific">Streptomyces xiangluensis</name>
    <dbReference type="NCBI Taxonomy" id="2665720"/>
    <lineage>
        <taxon>Bacteria</taxon>
        <taxon>Bacillati</taxon>
        <taxon>Actinomycetota</taxon>
        <taxon>Actinomycetes</taxon>
        <taxon>Kitasatosporales</taxon>
        <taxon>Streptomycetaceae</taxon>
        <taxon>Streptomyces</taxon>
    </lineage>
</organism>
<accession>A0ABV8YV50</accession>
<reference evidence="3" key="1">
    <citation type="journal article" date="2019" name="Int. J. Syst. Evol. Microbiol.">
        <title>The Global Catalogue of Microorganisms (GCM) 10K type strain sequencing project: providing services to taxonomists for standard genome sequencing and annotation.</title>
        <authorList>
            <consortium name="The Broad Institute Genomics Platform"/>
            <consortium name="The Broad Institute Genome Sequencing Center for Infectious Disease"/>
            <person name="Wu L."/>
            <person name="Ma J."/>
        </authorList>
    </citation>
    <scope>NUCLEOTIDE SEQUENCE [LARGE SCALE GENOMIC DNA]</scope>
    <source>
        <strain evidence="3">DT43</strain>
    </source>
</reference>
<evidence type="ECO:0000313" key="2">
    <source>
        <dbReference type="EMBL" id="MFC4467778.1"/>
    </source>
</evidence>
<evidence type="ECO:0000313" key="3">
    <source>
        <dbReference type="Proteomes" id="UP001596012"/>
    </source>
</evidence>
<feature type="chain" id="PRO_5045966922" evidence="1">
    <location>
        <begin position="41"/>
        <end position="140"/>
    </location>
</feature>
<dbReference type="Pfam" id="PF03995">
    <property type="entry name" value="Inhibitor_I36"/>
    <property type="match status" value="1"/>
</dbReference>